<evidence type="ECO:0000256" key="7">
    <source>
        <dbReference type="ARBA" id="ARBA00022842"/>
    </source>
</evidence>
<evidence type="ECO:0000256" key="4">
    <source>
        <dbReference type="ARBA" id="ARBA00012458"/>
    </source>
</evidence>
<dbReference type="CDD" id="cd00739">
    <property type="entry name" value="DHPS"/>
    <property type="match status" value="1"/>
</dbReference>
<dbReference type="EC" id="2.5.1.15" evidence="4"/>
<accession>A0A9D1IK45</accession>
<dbReference type="NCBIfam" id="TIGR01496">
    <property type="entry name" value="DHPS"/>
    <property type="match status" value="1"/>
</dbReference>
<evidence type="ECO:0000256" key="6">
    <source>
        <dbReference type="ARBA" id="ARBA00022723"/>
    </source>
</evidence>
<dbReference type="AlphaFoldDB" id="A0A9D1IK45"/>
<dbReference type="EMBL" id="DVMS01000149">
    <property type="protein sequence ID" value="HIU39050.1"/>
    <property type="molecule type" value="Genomic_DNA"/>
</dbReference>
<evidence type="ECO:0000256" key="1">
    <source>
        <dbReference type="ARBA" id="ARBA00000012"/>
    </source>
</evidence>
<evidence type="ECO:0000313" key="11">
    <source>
        <dbReference type="Proteomes" id="UP000824076"/>
    </source>
</evidence>
<organism evidence="10 11">
    <name type="scientific">Candidatus Limisoma intestinavium</name>
    <dbReference type="NCBI Taxonomy" id="2840856"/>
    <lineage>
        <taxon>Bacteria</taxon>
        <taxon>Pseudomonadati</taxon>
        <taxon>Bacteroidota</taxon>
        <taxon>Bacteroidia</taxon>
        <taxon>Bacteroidales</taxon>
        <taxon>Candidatus Limisoma</taxon>
    </lineage>
</organism>
<dbReference type="InterPro" id="IPR000489">
    <property type="entry name" value="Pterin-binding_dom"/>
</dbReference>
<keyword evidence="5 10" id="KW-0808">Transferase</keyword>
<dbReference type="PANTHER" id="PTHR20941">
    <property type="entry name" value="FOLATE SYNTHESIS PROTEINS"/>
    <property type="match status" value="1"/>
</dbReference>
<comment type="pathway">
    <text evidence="3">Cofactor biosynthesis; tetrahydrofolate biosynthesis; 7,8-dihydrofolate from 2-amino-4-hydroxy-6-hydroxymethyl-7,8-dihydropteridine diphosphate and 4-aminobenzoate: step 1/2.</text>
</comment>
<evidence type="ECO:0000313" key="10">
    <source>
        <dbReference type="EMBL" id="HIU39050.1"/>
    </source>
</evidence>
<comment type="cofactor">
    <cofactor evidence="2">
        <name>Mg(2+)</name>
        <dbReference type="ChEBI" id="CHEBI:18420"/>
    </cofactor>
</comment>
<dbReference type="Gene3D" id="3.20.20.20">
    <property type="entry name" value="Dihydropteroate synthase-like"/>
    <property type="match status" value="1"/>
</dbReference>
<evidence type="ECO:0000259" key="9">
    <source>
        <dbReference type="PROSITE" id="PS50972"/>
    </source>
</evidence>
<sequence>MRQFHPFSLNIDGQLKIFNRPLVMGILNVTPDSFFAKSRCGNDESAIRKRIREIVAEGADIIDIGGYSSRPGADDVSPDEEFDRLSLGLRIATEETPCSIISIDTFRSEVAERCIEKFGALIVNDISAGTLDANMIPTVAQLHVPYIMMHMKGNPQTMGALTQYDNLVAEILQFLGQKADEAAQAGIADIIIDPGFGFGKTVEQNYVLLENLDLFHILNRPVLAGLSRKSMIYKLLATDPDHALNGTTAAHMIALMQGAAILRVHDVRQAVETVKIYDTTILQAKNI</sequence>
<proteinExistence type="predicted"/>
<keyword evidence="6" id="KW-0479">Metal-binding</keyword>
<dbReference type="GO" id="GO:0046872">
    <property type="term" value="F:metal ion binding"/>
    <property type="evidence" value="ECO:0007669"/>
    <property type="project" value="UniProtKB-KW"/>
</dbReference>
<reference evidence="10" key="2">
    <citation type="journal article" date="2021" name="PeerJ">
        <title>Extensive microbial diversity within the chicken gut microbiome revealed by metagenomics and culture.</title>
        <authorList>
            <person name="Gilroy R."/>
            <person name="Ravi A."/>
            <person name="Getino M."/>
            <person name="Pursley I."/>
            <person name="Horton D.L."/>
            <person name="Alikhan N.F."/>
            <person name="Baker D."/>
            <person name="Gharbi K."/>
            <person name="Hall N."/>
            <person name="Watson M."/>
            <person name="Adriaenssens E.M."/>
            <person name="Foster-Nyarko E."/>
            <person name="Jarju S."/>
            <person name="Secka A."/>
            <person name="Antonio M."/>
            <person name="Oren A."/>
            <person name="Chaudhuri R.R."/>
            <person name="La Ragione R."/>
            <person name="Hildebrand F."/>
            <person name="Pallen M.J."/>
        </authorList>
    </citation>
    <scope>NUCLEOTIDE SEQUENCE</scope>
    <source>
        <strain evidence="10">17073</strain>
    </source>
</reference>
<dbReference type="Pfam" id="PF00809">
    <property type="entry name" value="Pterin_bind"/>
    <property type="match status" value="1"/>
</dbReference>
<gene>
    <name evidence="10" type="primary">folP</name>
    <name evidence="10" type="ORF">IAD18_05230</name>
</gene>
<dbReference type="Proteomes" id="UP000824076">
    <property type="component" value="Unassembled WGS sequence"/>
</dbReference>
<dbReference type="PROSITE" id="PS00793">
    <property type="entry name" value="DHPS_2"/>
    <property type="match status" value="1"/>
</dbReference>
<dbReference type="InterPro" id="IPR011005">
    <property type="entry name" value="Dihydropteroate_synth-like_sf"/>
</dbReference>
<dbReference type="InterPro" id="IPR045031">
    <property type="entry name" value="DHP_synth-like"/>
</dbReference>
<name>A0A9D1IK45_9BACT</name>
<evidence type="ECO:0000256" key="3">
    <source>
        <dbReference type="ARBA" id="ARBA00004763"/>
    </source>
</evidence>
<reference evidence="10" key="1">
    <citation type="submission" date="2020-10" db="EMBL/GenBank/DDBJ databases">
        <authorList>
            <person name="Gilroy R."/>
        </authorList>
    </citation>
    <scope>NUCLEOTIDE SEQUENCE</scope>
    <source>
        <strain evidence="10">17073</strain>
    </source>
</reference>
<keyword evidence="7" id="KW-0460">Magnesium</keyword>
<comment type="caution">
    <text evidence="10">The sequence shown here is derived from an EMBL/GenBank/DDBJ whole genome shotgun (WGS) entry which is preliminary data.</text>
</comment>
<comment type="catalytic activity">
    <reaction evidence="1">
        <text>(7,8-dihydropterin-6-yl)methyl diphosphate + 4-aminobenzoate = 7,8-dihydropteroate + diphosphate</text>
        <dbReference type="Rhea" id="RHEA:19949"/>
        <dbReference type="ChEBI" id="CHEBI:17836"/>
        <dbReference type="ChEBI" id="CHEBI:17839"/>
        <dbReference type="ChEBI" id="CHEBI:33019"/>
        <dbReference type="ChEBI" id="CHEBI:72950"/>
        <dbReference type="EC" id="2.5.1.15"/>
    </reaction>
</comment>
<dbReference type="GO" id="GO:0004156">
    <property type="term" value="F:dihydropteroate synthase activity"/>
    <property type="evidence" value="ECO:0007669"/>
    <property type="project" value="UniProtKB-EC"/>
</dbReference>
<dbReference type="GO" id="GO:0046656">
    <property type="term" value="P:folic acid biosynthetic process"/>
    <property type="evidence" value="ECO:0007669"/>
    <property type="project" value="UniProtKB-KW"/>
</dbReference>
<keyword evidence="8" id="KW-0289">Folate biosynthesis</keyword>
<dbReference type="GO" id="GO:0046654">
    <property type="term" value="P:tetrahydrofolate biosynthetic process"/>
    <property type="evidence" value="ECO:0007669"/>
    <property type="project" value="TreeGrafter"/>
</dbReference>
<dbReference type="PROSITE" id="PS50972">
    <property type="entry name" value="PTERIN_BINDING"/>
    <property type="match status" value="1"/>
</dbReference>
<dbReference type="PANTHER" id="PTHR20941:SF1">
    <property type="entry name" value="FOLIC ACID SYNTHESIS PROTEIN FOL1"/>
    <property type="match status" value="1"/>
</dbReference>
<evidence type="ECO:0000256" key="5">
    <source>
        <dbReference type="ARBA" id="ARBA00022679"/>
    </source>
</evidence>
<evidence type="ECO:0000256" key="2">
    <source>
        <dbReference type="ARBA" id="ARBA00001946"/>
    </source>
</evidence>
<dbReference type="GO" id="GO:0005829">
    <property type="term" value="C:cytosol"/>
    <property type="evidence" value="ECO:0007669"/>
    <property type="project" value="TreeGrafter"/>
</dbReference>
<feature type="domain" description="Pterin-binding" evidence="9">
    <location>
        <begin position="21"/>
        <end position="275"/>
    </location>
</feature>
<dbReference type="SUPFAM" id="SSF51717">
    <property type="entry name" value="Dihydropteroate synthetase-like"/>
    <property type="match status" value="1"/>
</dbReference>
<dbReference type="InterPro" id="IPR006390">
    <property type="entry name" value="DHP_synth_dom"/>
</dbReference>
<protein>
    <recommendedName>
        <fullName evidence="4">dihydropteroate synthase</fullName>
        <ecNumber evidence="4">2.5.1.15</ecNumber>
    </recommendedName>
</protein>
<evidence type="ECO:0000256" key="8">
    <source>
        <dbReference type="ARBA" id="ARBA00022909"/>
    </source>
</evidence>